<dbReference type="WBParaSite" id="Pan_g5450.t1">
    <property type="protein sequence ID" value="Pan_g5450.t1"/>
    <property type="gene ID" value="Pan_g5450"/>
</dbReference>
<proteinExistence type="predicted"/>
<evidence type="ECO:0000313" key="2">
    <source>
        <dbReference type="Proteomes" id="UP000492821"/>
    </source>
</evidence>
<name>A0A7E4W0K6_PANRE</name>
<sequence length="71" mass="7908">MCFWLGIALCIWRFSFILHNKPIDQIGSGNVQRDVICVVPGQGSISTVQSQNKDVQHVHNGTNVVNIMDVE</sequence>
<dbReference type="AlphaFoldDB" id="A0A7E4W0K6"/>
<evidence type="ECO:0000313" key="3">
    <source>
        <dbReference type="WBParaSite" id="Pan_g5450.t1"/>
    </source>
</evidence>
<evidence type="ECO:0000256" key="1">
    <source>
        <dbReference type="SAM" id="SignalP"/>
    </source>
</evidence>
<reference evidence="3" key="2">
    <citation type="submission" date="2020-10" db="UniProtKB">
        <authorList>
            <consortium name="WormBaseParasite"/>
        </authorList>
    </citation>
    <scope>IDENTIFICATION</scope>
</reference>
<accession>A0A7E4W0K6</accession>
<reference evidence="2" key="1">
    <citation type="journal article" date="2013" name="Genetics">
        <title>The draft genome and transcriptome of Panagrellus redivivus are shaped by the harsh demands of a free-living lifestyle.</title>
        <authorList>
            <person name="Srinivasan J."/>
            <person name="Dillman A.R."/>
            <person name="Macchietto M.G."/>
            <person name="Heikkinen L."/>
            <person name="Lakso M."/>
            <person name="Fracchia K.M."/>
            <person name="Antoshechkin I."/>
            <person name="Mortazavi A."/>
            <person name="Wong G."/>
            <person name="Sternberg P.W."/>
        </authorList>
    </citation>
    <scope>NUCLEOTIDE SEQUENCE [LARGE SCALE GENOMIC DNA]</scope>
    <source>
        <strain evidence="2">MT8872</strain>
    </source>
</reference>
<keyword evidence="1" id="KW-0732">Signal</keyword>
<keyword evidence="2" id="KW-1185">Reference proteome</keyword>
<organism evidence="2 3">
    <name type="scientific">Panagrellus redivivus</name>
    <name type="common">Microworm</name>
    <dbReference type="NCBI Taxonomy" id="6233"/>
    <lineage>
        <taxon>Eukaryota</taxon>
        <taxon>Metazoa</taxon>
        <taxon>Ecdysozoa</taxon>
        <taxon>Nematoda</taxon>
        <taxon>Chromadorea</taxon>
        <taxon>Rhabditida</taxon>
        <taxon>Tylenchina</taxon>
        <taxon>Panagrolaimomorpha</taxon>
        <taxon>Panagrolaimoidea</taxon>
        <taxon>Panagrolaimidae</taxon>
        <taxon>Panagrellus</taxon>
    </lineage>
</organism>
<dbReference type="Proteomes" id="UP000492821">
    <property type="component" value="Unassembled WGS sequence"/>
</dbReference>
<feature type="signal peptide" evidence="1">
    <location>
        <begin position="1"/>
        <end position="17"/>
    </location>
</feature>
<feature type="chain" id="PRO_5028965483" evidence="1">
    <location>
        <begin position="18"/>
        <end position="71"/>
    </location>
</feature>
<protein>
    <submittedName>
        <fullName evidence="3">Secreted protein</fullName>
    </submittedName>
</protein>